<dbReference type="RefSeq" id="WP_185041841.1">
    <property type="nucleotide sequence ID" value="NZ_BAABFG010000005.1"/>
</dbReference>
<proteinExistence type="predicted"/>
<dbReference type="AlphaFoldDB" id="A0A7W7GZS8"/>
<reference evidence="1 2" key="1">
    <citation type="submission" date="2020-08" db="EMBL/GenBank/DDBJ databases">
        <title>Sequencing the genomes of 1000 actinobacteria strains.</title>
        <authorList>
            <person name="Klenk H.-P."/>
        </authorList>
    </citation>
    <scope>NUCLEOTIDE SEQUENCE [LARGE SCALE GENOMIC DNA]</scope>
    <source>
        <strain evidence="1 2">DSM 45809</strain>
    </source>
</reference>
<name>A0A7W7GZS8_9ACTN</name>
<organism evidence="1 2">
    <name type="scientific">Actinoplanes octamycinicus</name>
    <dbReference type="NCBI Taxonomy" id="135948"/>
    <lineage>
        <taxon>Bacteria</taxon>
        <taxon>Bacillati</taxon>
        <taxon>Actinomycetota</taxon>
        <taxon>Actinomycetes</taxon>
        <taxon>Micromonosporales</taxon>
        <taxon>Micromonosporaceae</taxon>
        <taxon>Actinoplanes</taxon>
    </lineage>
</organism>
<comment type="caution">
    <text evidence="1">The sequence shown here is derived from an EMBL/GenBank/DDBJ whole genome shotgun (WGS) entry which is preliminary data.</text>
</comment>
<accession>A0A7W7GZS8</accession>
<dbReference type="EMBL" id="JACHNB010000001">
    <property type="protein sequence ID" value="MBB4741340.1"/>
    <property type="molecule type" value="Genomic_DNA"/>
</dbReference>
<dbReference type="Proteomes" id="UP000546162">
    <property type="component" value="Unassembled WGS sequence"/>
</dbReference>
<sequence length="503" mass="55141">MSAHAWRLPRPSQDRSTYLARARALARTHGPGPWPDTPPAGGLISDAVMDGIRTHHTVRANSDEAGPLAERIDALTRRRPDLTDLTALHDAAAEVSPLSVADAILNDLRRRNTPPPRVRQLGRWLASHGTRRGAVAIGLVLLGLTGDARDRDLLLRLGTMEELTLYAAVALGSRHADLFALAQRVTGWGRIHTVQRLAGTTDERIRAWLLRGGFRNDILDQYLAWTAATTGGLADALAAESIDEDLLDGAGGILLALCEDGPAADITDYPDGPGAIERYLHHAGLHPPVLMRIGVTGSLLGFVDSARADPLPWAPRQRVRVQARAATLTSRPEWRAVVQAGLEADDPAVFDQAVRPAEQLRMRFTEHLVRQVRRRPYDAGLWYSLVDDPQEIDLTVRLAGALLPLSDLVTGPGTEPGVGWNRPEHVLDLVVSRLDEHPGKGWPLISTALRNATVRNRAMAVRALAAWPTETIPAEAWPMIRDALPAEPDMNVRQRMHELLRRR</sequence>
<evidence type="ECO:0000313" key="2">
    <source>
        <dbReference type="Proteomes" id="UP000546162"/>
    </source>
</evidence>
<protein>
    <submittedName>
        <fullName evidence="1">Uncharacterized protein</fullName>
    </submittedName>
</protein>
<keyword evidence="2" id="KW-1185">Reference proteome</keyword>
<gene>
    <name evidence="1" type="ORF">BJY16_004799</name>
</gene>
<evidence type="ECO:0000313" key="1">
    <source>
        <dbReference type="EMBL" id="MBB4741340.1"/>
    </source>
</evidence>